<keyword evidence="1" id="KW-0805">Transcription regulation</keyword>
<evidence type="ECO:0000256" key="1">
    <source>
        <dbReference type="ARBA" id="ARBA00023015"/>
    </source>
</evidence>
<keyword evidence="6" id="KW-1185">Reference proteome</keyword>
<dbReference type="PROSITE" id="PS51118">
    <property type="entry name" value="HTH_HXLR"/>
    <property type="match status" value="1"/>
</dbReference>
<protein>
    <submittedName>
        <fullName evidence="5">Transcriptional regulator, HxlR family</fullName>
    </submittedName>
</protein>
<dbReference type="eggNOG" id="arCOG01057">
    <property type="taxonomic scope" value="Archaea"/>
</dbReference>
<evidence type="ECO:0000313" key="5">
    <source>
        <dbReference type="EMBL" id="ACL17772.1"/>
    </source>
</evidence>
<dbReference type="EMBL" id="CP001338">
    <property type="protein sequence ID" value="ACL17772.1"/>
    <property type="molecule type" value="Genomic_DNA"/>
</dbReference>
<dbReference type="Proteomes" id="UP000002457">
    <property type="component" value="Chromosome"/>
</dbReference>
<dbReference type="InterPro" id="IPR002577">
    <property type="entry name" value="HTH_HxlR"/>
</dbReference>
<dbReference type="KEGG" id="mpl:Mpal_2499"/>
<keyword evidence="2" id="KW-0238">DNA-binding</keyword>
<reference evidence="5 6" key="1">
    <citation type="journal article" date="2015" name="Genome Announc.">
        <title>Complete Genome Sequence of Methanosphaerula palustris E1-9CT, a Hydrogenotrophic Methanogen Isolated from a Minerotrophic Fen Peatland.</title>
        <authorList>
            <person name="Cadillo-Quiroz H."/>
            <person name="Browne P."/>
            <person name="Kyrpides N."/>
            <person name="Woyke T."/>
            <person name="Goodwin L."/>
            <person name="Detter C."/>
            <person name="Yavitt J.B."/>
            <person name="Zinder S.H."/>
        </authorList>
    </citation>
    <scope>NUCLEOTIDE SEQUENCE [LARGE SCALE GENOMIC DNA]</scope>
    <source>
        <strain evidence="6">ATCC BAA-1556 / DSM 19958 / E1-9c</strain>
    </source>
</reference>
<dbReference type="CDD" id="cd00090">
    <property type="entry name" value="HTH_ARSR"/>
    <property type="match status" value="1"/>
</dbReference>
<dbReference type="InterPro" id="IPR036388">
    <property type="entry name" value="WH-like_DNA-bd_sf"/>
</dbReference>
<accession>B8GES1</accession>
<dbReference type="Pfam" id="PF01638">
    <property type="entry name" value="HxlR"/>
    <property type="match status" value="1"/>
</dbReference>
<name>B8GES1_METPE</name>
<dbReference type="GO" id="GO:0003677">
    <property type="term" value="F:DNA binding"/>
    <property type="evidence" value="ECO:0007669"/>
    <property type="project" value="UniProtKB-KW"/>
</dbReference>
<gene>
    <name evidence="5" type="ordered locus">Mpal_2499</name>
</gene>
<proteinExistence type="predicted"/>
<dbReference type="OrthoDB" id="10490at2157"/>
<dbReference type="PANTHER" id="PTHR33204">
    <property type="entry name" value="TRANSCRIPTIONAL REGULATOR, MARR FAMILY"/>
    <property type="match status" value="1"/>
</dbReference>
<dbReference type="AlphaFoldDB" id="B8GES1"/>
<dbReference type="InterPro" id="IPR036390">
    <property type="entry name" value="WH_DNA-bd_sf"/>
</dbReference>
<dbReference type="RefSeq" id="WP_012619091.1">
    <property type="nucleotide sequence ID" value="NC_011832.1"/>
</dbReference>
<dbReference type="PANTHER" id="PTHR33204:SF29">
    <property type="entry name" value="TRANSCRIPTIONAL REGULATOR"/>
    <property type="match status" value="1"/>
</dbReference>
<evidence type="ECO:0000313" key="6">
    <source>
        <dbReference type="Proteomes" id="UP000002457"/>
    </source>
</evidence>
<feature type="domain" description="HTH hxlR-type" evidence="4">
    <location>
        <begin position="10"/>
        <end position="108"/>
    </location>
</feature>
<evidence type="ECO:0000256" key="2">
    <source>
        <dbReference type="ARBA" id="ARBA00023125"/>
    </source>
</evidence>
<dbReference type="Gene3D" id="1.10.10.10">
    <property type="entry name" value="Winged helix-like DNA-binding domain superfamily/Winged helix DNA-binding domain"/>
    <property type="match status" value="1"/>
</dbReference>
<organism evidence="5 6">
    <name type="scientific">Methanosphaerula palustris (strain ATCC BAA-1556 / DSM 19958 / E1-9c)</name>
    <dbReference type="NCBI Taxonomy" id="521011"/>
    <lineage>
        <taxon>Archaea</taxon>
        <taxon>Methanobacteriati</taxon>
        <taxon>Methanobacteriota</taxon>
        <taxon>Stenosarchaea group</taxon>
        <taxon>Methanomicrobia</taxon>
        <taxon>Methanomicrobiales</taxon>
        <taxon>Methanoregulaceae</taxon>
        <taxon>Methanosphaerula</taxon>
    </lineage>
</organism>
<dbReference type="HOGENOM" id="CLU_111585_5_2_2"/>
<dbReference type="InterPro" id="IPR011991">
    <property type="entry name" value="ArsR-like_HTH"/>
</dbReference>
<evidence type="ECO:0000256" key="3">
    <source>
        <dbReference type="ARBA" id="ARBA00023163"/>
    </source>
</evidence>
<dbReference type="SUPFAM" id="SSF46785">
    <property type="entry name" value="Winged helix' DNA-binding domain"/>
    <property type="match status" value="1"/>
</dbReference>
<sequence>MAQQSCPYQCPVEAAFDFIGGKWKALIIWHIGKSSRRYSEIKQKLPKISPHILSRQLKMLEDNGLILRKQHEGIPPRVEYTLTAAGLGLLPILDLTCDWAIAHYPEHIPKGFFKQPPGS</sequence>
<evidence type="ECO:0000259" key="4">
    <source>
        <dbReference type="PROSITE" id="PS51118"/>
    </source>
</evidence>
<dbReference type="GeneID" id="7271668"/>
<keyword evidence="3" id="KW-0804">Transcription</keyword>
<dbReference type="STRING" id="521011.Mpal_2499"/>